<evidence type="ECO:0000256" key="2">
    <source>
        <dbReference type="SAM" id="SignalP"/>
    </source>
</evidence>
<dbReference type="Proteomes" id="UP000886188">
    <property type="component" value="Unassembled WGS sequence"/>
</dbReference>
<feature type="signal peptide" evidence="2">
    <location>
        <begin position="1"/>
        <end position="29"/>
    </location>
</feature>
<feature type="domain" description="DUF4124" evidence="3">
    <location>
        <begin position="20"/>
        <end position="62"/>
    </location>
</feature>
<dbReference type="InterPro" id="IPR025392">
    <property type="entry name" value="DUF4124"/>
</dbReference>
<dbReference type="AlphaFoldDB" id="A0A7V1D0B7"/>
<dbReference type="RefSeq" id="WP_304183136.1">
    <property type="nucleotide sequence ID" value="NZ_DRGM01000146.1"/>
</dbReference>
<evidence type="ECO:0000259" key="3">
    <source>
        <dbReference type="Pfam" id="PF13511"/>
    </source>
</evidence>
<protein>
    <recommendedName>
        <fullName evidence="3">DUF4124 domain-containing protein</fullName>
    </recommendedName>
</protein>
<evidence type="ECO:0000313" key="4">
    <source>
        <dbReference type="EMBL" id="HEA17583.1"/>
    </source>
</evidence>
<name>A0A7V1D0B7_9GAMM</name>
<keyword evidence="2" id="KW-0732">Signal</keyword>
<evidence type="ECO:0000256" key="1">
    <source>
        <dbReference type="SAM" id="Coils"/>
    </source>
</evidence>
<gene>
    <name evidence="4" type="ORF">ENH88_14295</name>
</gene>
<dbReference type="Pfam" id="PF13511">
    <property type="entry name" value="DUF4124"/>
    <property type="match status" value="1"/>
</dbReference>
<accession>A0A7V1D0B7</accession>
<sequence length="270" mass="30470">MNKHQCNIRTLKIILPCVITLCFVAPLHASVYQCEKNGVMEFSQFPCGDDAKLITVKEQNPAVPGNIVTHGNMDTTGVDSYIRTKQIDADIQQHQDKIDTLSEKMNEEIAGLSEQSAAQLNNLSGAKKETAIANQMANVSERYNVLIEREQRDIDRLLKEKQGLQTVINSSEIDEQSTQSKDIDSFIRVQEIKRDIEQRQSKIDTYQAQMDRQIAALETQASEQPNNLADAVFDNSLSRKMTALTSKYATLIDVEQRQIDRLLQELATLQ</sequence>
<organism evidence="4">
    <name type="scientific">Pseudoalteromonas prydzensis</name>
    <dbReference type="NCBI Taxonomy" id="182141"/>
    <lineage>
        <taxon>Bacteria</taxon>
        <taxon>Pseudomonadati</taxon>
        <taxon>Pseudomonadota</taxon>
        <taxon>Gammaproteobacteria</taxon>
        <taxon>Alteromonadales</taxon>
        <taxon>Pseudoalteromonadaceae</taxon>
        <taxon>Pseudoalteromonas</taxon>
    </lineage>
</organism>
<feature type="coiled-coil region" evidence="1">
    <location>
        <begin position="140"/>
        <end position="209"/>
    </location>
</feature>
<keyword evidence="1" id="KW-0175">Coiled coil</keyword>
<proteinExistence type="predicted"/>
<comment type="caution">
    <text evidence="4">The sequence shown here is derived from an EMBL/GenBank/DDBJ whole genome shotgun (WGS) entry which is preliminary data.</text>
</comment>
<reference evidence="4" key="1">
    <citation type="journal article" date="2020" name="mSystems">
        <title>Genome- and Community-Level Interaction Insights into Carbon Utilization and Element Cycling Functions of Hydrothermarchaeota in Hydrothermal Sediment.</title>
        <authorList>
            <person name="Zhou Z."/>
            <person name="Liu Y."/>
            <person name="Xu W."/>
            <person name="Pan J."/>
            <person name="Luo Z.H."/>
            <person name="Li M."/>
        </authorList>
    </citation>
    <scope>NUCLEOTIDE SEQUENCE [LARGE SCALE GENOMIC DNA]</scope>
    <source>
        <strain evidence="4">HyVt-346</strain>
    </source>
</reference>
<dbReference type="EMBL" id="DRGM01000146">
    <property type="protein sequence ID" value="HEA17583.1"/>
    <property type="molecule type" value="Genomic_DNA"/>
</dbReference>
<feature type="chain" id="PRO_5030689885" description="DUF4124 domain-containing protein" evidence="2">
    <location>
        <begin position="30"/>
        <end position="270"/>
    </location>
</feature>